<evidence type="ECO:0000256" key="6">
    <source>
        <dbReference type="PIRSR" id="PIRSR604254-1"/>
    </source>
</evidence>
<evidence type="ECO:0000256" key="2">
    <source>
        <dbReference type="ARBA" id="ARBA00007018"/>
    </source>
</evidence>
<comment type="similarity">
    <text evidence="2">Belongs to the ADIPOR family.</text>
</comment>
<feature type="transmembrane region" description="Helical" evidence="7">
    <location>
        <begin position="231"/>
        <end position="251"/>
    </location>
</feature>
<feature type="binding site" evidence="6">
    <location>
        <position position="304"/>
    </location>
    <ligand>
        <name>Zn(2+)</name>
        <dbReference type="ChEBI" id="CHEBI:29105"/>
    </ligand>
</feature>
<keyword evidence="6" id="KW-0479">Metal-binding</keyword>
<dbReference type="EMBL" id="JARPUR010000004">
    <property type="protein sequence ID" value="KAK4878439.1"/>
    <property type="molecule type" value="Genomic_DNA"/>
</dbReference>
<comment type="subcellular location">
    <subcellularLocation>
        <location evidence="1">Membrane</location>
        <topology evidence="1">Multi-pass membrane protein</topology>
    </subcellularLocation>
</comment>
<evidence type="ECO:0000313" key="9">
    <source>
        <dbReference type="Proteomes" id="UP001353858"/>
    </source>
</evidence>
<keyword evidence="4 7" id="KW-1133">Transmembrane helix</keyword>
<dbReference type="Proteomes" id="UP001353858">
    <property type="component" value="Unassembled WGS sequence"/>
</dbReference>
<name>A0AAN7P7E6_9COLE</name>
<dbReference type="InterPro" id="IPR004254">
    <property type="entry name" value="AdipoR/HlyIII-related"/>
</dbReference>
<dbReference type="PANTHER" id="PTHR20855">
    <property type="entry name" value="ADIPOR/PROGESTIN RECEPTOR-RELATED"/>
    <property type="match status" value="1"/>
</dbReference>
<dbReference type="AlphaFoldDB" id="A0AAN7P7E6"/>
<dbReference type="PANTHER" id="PTHR20855:SF52">
    <property type="entry name" value="ADIPONECTIN RECEPTOR PROTEIN"/>
    <property type="match status" value="1"/>
</dbReference>
<feature type="transmembrane region" description="Helical" evidence="7">
    <location>
        <begin position="263"/>
        <end position="282"/>
    </location>
</feature>
<feature type="binding site" evidence="6">
    <location>
        <position position="300"/>
    </location>
    <ligand>
        <name>Zn(2+)</name>
        <dbReference type="ChEBI" id="CHEBI:29105"/>
    </ligand>
</feature>
<feature type="transmembrane region" description="Helical" evidence="7">
    <location>
        <begin position="170"/>
        <end position="188"/>
    </location>
</feature>
<dbReference type="GO" id="GO:0033211">
    <property type="term" value="P:adiponectin-activated signaling pathway"/>
    <property type="evidence" value="ECO:0007669"/>
    <property type="project" value="TreeGrafter"/>
</dbReference>
<dbReference type="GO" id="GO:0046872">
    <property type="term" value="F:metal ion binding"/>
    <property type="evidence" value="ECO:0007669"/>
    <property type="project" value="UniProtKB-KW"/>
</dbReference>
<evidence type="ECO:0000313" key="8">
    <source>
        <dbReference type="EMBL" id="KAK4878439.1"/>
    </source>
</evidence>
<dbReference type="GO" id="GO:0005886">
    <property type="term" value="C:plasma membrane"/>
    <property type="evidence" value="ECO:0007669"/>
    <property type="project" value="TreeGrafter"/>
</dbReference>
<sequence length="339" mass="38490">MSLRQRTEAKASIDTSNIHVVKNDIKEEHGENDFMTFAHNAADQAEQVVRKIIQAGWNVCHFNKLPHWLQDNDYLKHGHRPPLPSFRACFKSIFRIHTETGNIWTHLLGCVTFISIAAYFLIHPTLEIQLQEKLVFGIFFIGAIACLGFSFAFHTVCCHSQFVSQVFSKLDYAGISLLIMCSNVPWLYYGFYCHFHPKLIYVIAVCVLGLMTIVVSFLERFSAPAWRSFRAGLFICFGLSGVIPAIHYGFLEGWVNSVSLSSLGWLVLMGALYIAGALLYACRIPERFFPGKFDIWLHSHQIFHVFVISAALVHFRGITELALHRISFAQCELANTLIL</sequence>
<proteinExistence type="inferred from homology"/>
<keyword evidence="9" id="KW-1185">Reference proteome</keyword>
<accession>A0AAN7P7E6</accession>
<feature type="transmembrane region" description="Helical" evidence="7">
    <location>
        <begin position="103"/>
        <end position="122"/>
    </location>
</feature>
<organism evidence="8 9">
    <name type="scientific">Aquatica leii</name>
    <dbReference type="NCBI Taxonomy" id="1421715"/>
    <lineage>
        <taxon>Eukaryota</taxon>
        <taxon>Metazoa</taxon>
        <taxon>Ecdysozoa</taxon>
        <taxon>Arthropoda</taxon>
        <taxon>Hexapoda</taxon>
        <taxon>Insecta</taxon>
        <taxon>Pterygota</taxon>
        <taxon>Neoptera</taxon>
        <taxon>Endopterygota</taxon>
        <taxon>Coleoptera</taxon>
        <taxon>Polyphaga</taxon>
        <taxon>Elateriformia</taxon>
        <taxon>Elateroidea</taxon>
        <taxon>Lampyridae</taxon>
        <taxon>Luciolinae</taxon>
        <taxon>Aquatica</taxon>
    </lineage>
</organism>
<comment type="caution">
    <text evidence="8">The sequence shown here is derived from an EMBL/GenBank/DDBJ whole genome shotgun (WGS) entry which is preliminary data.</text>
</comment>
<reference evidence="9" key="1">
    <citation type="submission" date="2023-01" db="EMBL/GenBank/DDBJ databases">
        <title>Key to firefly adult light organ development and bioluminescence: homeobox transcription factors regulate luciferase expression and transportation to peroxisome.</title>
        <authorList>
            <person name="Fu X."/>
        </authorList>
    </citation>
    <scope>NUCLEOTIDE SEQUENCE [LARGE SCALE GENOMIC DNA]</scope>
</reference>
<evidence type="ECO:0000256" key="4">
    <source>
        <dbReference type="ARBA" id="ARBA00022989"/>
    </source>
</evidence>
<keyword evidence="5 7" id="KW-0472">Membrane</keyword>
<evidence type="ECO:0000256" key="1">
    <source>
        <dbReference type="ARBA" id="ARBA00004141"/>
    </source>
</evidence>
<protein>
    <recommendedName>
        <fullName evidence="10">Adiponectin receptor protein</fullName>
    </recommendedName>
</protein>
<evidence type="ECO:0000256" key="7">
    <source>
        <dbReference type="SAM" id="Phobius"/>
    </source>
</evidence>
<dbReference type="Pfam" id="PF03006">
    <property type="entry name" value="HlyIII"/>
    <property type="match status" value="1"/>
</dbReference>
<evidence type="ECO:0008006" key="10">
    <source>
        <dbReference type="Google" id="ProtNLM"/>
    </source>
</evidence>
<evidence type="ECO:0000256" key="3">
    <source>
        <dbReference type="ARBA" id="ARBA00022692"/>
    </source>
</evidence>
<evidence type="ECO:0000256" key="5">
    <source>
        <dbReference type="ARBA" id="ARBA00023136"/>
    </source>
</evidence>
<feature type="transmembrane region" description="Helical" evidence="7">
    <location>
        <begin position="134"/>
        <end position="158"/>
    </location>
</feature>
<feature type="binding site" evidence="6">
    <location>
        <position position="154"/>
    </location>
    <ligand>
        <name>Zn(2+)</name>
        <dbReference type="ChEBI" id="CHEBI:29105"/>
    </ligand>
</feature>
<keyword evidence="6" id="KW-0862">Zinc</keyword>
<feature type="transmembrane region" description="Helical" evidence="7">
    <location>
        <begin position="200"/>
        <end position="219"/>
    </location>
</feature>
<keyword evidence="3 7" id="KW-0812">Transmembrane</keyword>
<gene>
    <name evidence="8" type="ORF">RN001_010945</name>
</gene>
<dbReference type="GO" id="GO:0038023">
    <property type="term" value="F:signaling receptor activity"/>
    <property type="evidence" value="ECO:0007669"/>
    <property type="project" value="TreeGrafter"/>
</dbReference>